<evidence type="ECO:0000313" key="1">
    <source>
        <dbReference type="EMBL" id="GAF87659.1"/>
    </source>
</evidence>
<protein>
    <submittedName>
        <fullName evidence="1">Uncharacterized protein</fullName>
    </submittedName>
</protein>
<proteinExistence type="predicted"/>
<organism evidence="1">
    <name type="scientific">marine sediment metagenome</name>
    <dbReference type="NCBI Taxonomy" id="412755"/>
    <lineage>
        <taxon>unclassified sequences</taxon>
        <taxon>metagenomes</taxon>
        <taxon>ecological metagenomes</taxon>
    </lineage>
</organism>
<accession>X0T341</accession>
<dbReference type="EMBL" id="BARS01012534">
    <property type="protein sequence ID" value="GAF87659.1"/>
    <property type="molecule type" value="Genomic_DNA"/>
</dbReference>
<feature type="non-terminal residue" evidence="1">
    <location>
        <position position="211"/>
    </location>
</feature>
<dbReference type="AlphaFoldDB" id="X0T341"/>
<reference evidence="1" key="1">
    <citation type="journal article" date="2014" name="Front. Microbiol.">
        <title>High frequency of phylogenetically diverse reductive dehalogenase-homologous genes in deep subseafloor sedimentary metagenomes.</title>
        <authorList>
            <person name="Kawai M."/>
            <person name="Futagami T."/>
            <person name="Toyoda A."/>
            <person name="Takaki Y."/>
            <person name="Nishi S."/>
            <person name="Hori S."/>
            <person name="Arai W."/>
            <person name="Tsubouchi T."/>
            <person name="Morono Y."/>
            <person name="Uchiyama I."/>
            <person name="Ito T."/>
            <person name="Fujiyama A."/>
            <person name="Inagaki F."/>
            <person name="Takami H."/>
        </authorList>
    </citation>
    <scope>NUCLEOTIDE SEQUENCE</scope>
    <source>
        <strain evidence="1">Expedition CK06-06</strain>
    </source>
</reference>
<name>X0T341_9ZZZZ</name>
<comment type="caution">
    <text evidence="1">The sequence shown here is derived from an EMBL/GenBank/DDBJ whole genome shotgun (WGS) entry which is preliminary data.</text>
</comment>
<feature type="non-terminal residue" evidence="1">
    <location>
        <position position="1"/>
    </location>
</feature>
<sequence>ITETNTKYYQKGLKADASTSLTFIDDTGISLAQGMNDPPKLAKVKIIDGDPDLSLTWNGTAYEFTNGSTCLSFAGEDFCDEIMEVRYVQQGEMLIEREGGTVTDFNGSKDVYAIVFRVHFSGLGGLPPGQLKATLYLSEDSASSARDFLESAIEQQPAVDDIEIYAIVKVFEKPTEEHGDFHPLSNFNIPNTLDSTKNVTKVATDDDLSLV</sequence>
<gene>
    <name evidence="1" type="ORF">S01H1_22275</name>
</gene>